<accession>A0ABW5E3V6</accession>
<dbReference type="Proteomes" id="UP001597297">
    <property type="component" value="Unassembled WGS sequence"/>
</dbReference>
<organism evidence="3 4">
    <name type="scientific">Rubritalea spongiae</name>
    <dbReference type="NCBI Taxonomy" id="430797"/>
    <lineage>
        <taxon>Bacteria</taxon>
        <taxon>Pseudomonadati</taxon>
        <taxon>Verrucomicrobiota</taxon>
        <taxon>Verrucomicrobiia</taxon>
        <taxon>Verrucomicrobiales</taxon>
        <taxon>Rubritaleaceae</taxon>
        <taxon>Rubritalea</taxon>
    </lineage>
</organism>
<keyword evidence="1" id="KW-0175">Coiled coil</keyword>
<protein>
    <submittedName>
        <fullName evidence="3">Uncharacterized protein</fullName>
    </submittedName>
</protein>
<dbReference type="EMBL" id="JBHUJC010000020">
    <property type="protein sequence ID" value="MFD2276345.1"/>
    <property type="molecule type" value="Genomic_DNA"/>
</dbReference>
<reference evidence="4" key="1">
    <citation type="journal article" date="2019" name="Int. J. Syst. Evol. Microbiol.">
        <title>The Global Catalogue of Microorganisms (GCM) 10K type strain sequencing project: providing services to taxonomists for standard genome sequencing and annotation.</title>
        <authorList>
            <consortium name="The Broad Institute Genomics Platform"/>
            <consortium name="The Broad Institute Genome Sequencing Center for Infectious Disease"/>
            <person name="Wu L."/>
            <person name="Ma J."/>
        </authorList>
    </citation>
    <scope>NUCLEOTIDE SEQUENCE [LARGE SCALE GENOMIC DNA]</scope>
    <source>
        <strain evidence="4">JCM 16545</strain>
    </source>
</reference>
<sequence length="343" mass="38259">MFSQQNIVFVVIVLAFLCALGIALYGLITNKINRIYLTGLVSTILIGAGTAIFSQNKEAKLENRVLEIQHASFKDDQSALDRISQIQVLLDREGLNSDFTTSDITSLKSKIASLKSDLTASLPKTEHRAILASKNQEIRKLKESKGQLETQLLASKNETQSYKDYLSRLGIQLSSNTPSVASLITGLLNSVDLKAAFLNHLKTRKYYHVLEDKTYVEEDIADLTDWTNDVHKALNELLRNGEGPFKREFIKVKLSIPSHNRIPDDQCAVRKGSVFWLKKLEVTENALIGKTSPIRAVNQHFAPPSEDDVELIQVNQKTAKKILGIDTLPSSTVTAYAMFFPLD</sequence>
<keyword evidence="2" id="KW-1133">Transmembrane helix</keyword>
<name>A0ABW5E3V6_9BACT</name>
<comment type="caution">
    <text evidence="3">The sequence shown here is derived from an EMBL/GenBank/DDBJ whole genome shotgun (WGS) entry which is preliminary data.</text>
</comment>
<evidence type="ECO:0000313" key="3">
    <source>
        <dbReference type="EMBL" id="MFD2276345.1"/>
    </source>
</evidence>
<proteinExistence type="predicted"/>
<keyword evidence="4" id="KW-1185">Reference proteome</keyword>
<gene>
    <name evidence="3" type="ORF">ACFSQZ_07685</name>
</gene>
<feature type="coiled-coil region" evidence="1">
    <location>
        <begin position="131"/>
        <end position="158"/>
    </location>
</feature>
<evidence type="ECO:0000256" key="1">
    <source>
        <dbReference type="SAM" id="Coils"/>
    </source>
</evidence>
<keyword evidence="2" id="KW-0812">Transmembrane</keyword>
<dbReference type="RefSeq" id="WP_377094312.1">
    <property type="nucleotide sequence ID" value="NZ_JBHSJM010000001.1"/>
</dbReference>
<keyword evidence="2" id="KW-0472">Membrane</keyword>
<feature type="transmembrane region" description="Helical" evidence="2">
    <location>
        <begin position="34"/>
        <end position="54"/>
    </location>
</feature>
<feature type="transmembrane region" description="Helical" evidence="2">
    <location>
        <begin position="7"/>
        <end position="28"/>
    </location>
</feature>
<evidence type="ECO:0000256" key="2">
    <source>
        <dbReference type="SAM" id="Phobius"/>
    </source>
</evidence>
<evidence type="ECO:0000313" key="4">
    <source>
        <dbReference type="Proteomes" id="UP001597297"/>
    </source>
</evidence>